<feature type="compositionally biased region" description="Pro residues" evidence="3">
    <location>
        <begin position="116"/>
        <end position="131"/>
    </location>
</feature>
<dbReference type="AlphaFoldDB" id="A0AA39ZWH1"/>
<dbReference type="GO" id="GO:0031083">
    <property type="term" value="C:BLOC-1 complex"/>
    <property type="evidence" value="ECO:0007669"/>
    <property type="project" value="InterPro"/>
</dbReference>
<comment type="similarity">
    <text evidence="1">Belongs to the BLOC1S1 family.</text>
</comment>
<gene>
    <name evidence="4" type="ORF">B0H67DRAFT_674230</name>
</gene>
<dbReference type="PANTHER" id="PTHR13073">
    <property type="entry name" value="BLOC-1 COMPLEX SUBUNIT 1"/>
    <property type="match status" value="1"/>
</dbReference>
<sequence length="336" mass="34659">MAGVLAPFCHLEDDVGPVQHQPLTDSTPFTDSTPLTDSAPRTTNHTSSPLPSSTSNQPIMFSYLLSGLAPRRPQPAPASVTSTTAGGTSISISPPSPSPPSTNTDTATTTTTTTASPPPSTTPSSSSPPPNASTTSRSTTATTNPAAATPSTQRQIDEARNAVVASIGNMLDRELAGRAALLHANNAAIEKQERDVERAVAGLRRDNDKLARLAADHTRKVKEIGNVQNWAEMLEREFLIVEETLRLVREGSGSEEGSEGSWSGSECGSGCDCGREGGAGGDGKGDVVMREAATDEGLADVLLGSLEAGVEVAPESVPIPESPRLGAADELVSAVV</sequence>
<feature type="compositionally biased region" description="Low complexity" evidence="3">
    <location>
        <begin position="101"/>
        <end position="115"/>
    </location>
</feature>
<dbReference type="EMBL" id="JAUKUA010000007">
    <property type="protein sequence ID" value="KAK0704832.1"/>
    <property type="molecule type" value="Genomic_DNA"/>
</dbReference>
<evidence type="ECO:0000256" key="2">
    <source>
        <dbReference type="ARBA" id="ARBA00019577"/>
    </source>
</evidence>
<dbReference type="Pfam" id="PF06320">
    <property type="entry name" value="GCN5L1"/>
    <property type="match status" value="1"/>
</dbReference>
<comment type="caution">
    <text evidence="4">The sequence shown here is derived from an EMBL/GenBank/DDBJ whole genome shotgun (WGS) entry which is preliminary data.</text>
</comment>
<accession>A0AA39ZWH1</accession>
<feature type="compositionally biased region" description="Low complexity" evidence="3">
    <location>
        <begin position="132"/>
        <end position="152"/>
    </location>
</feature>
<protein>
    <recommendedName>
        <fullName evidence="2">Biogenesis of lysosome-related organelles complex 1 subunit 1</fullName>
    </recommendedName>
</protein>
<dbReference type="Proteomes" id="UP001172102">
    <property type="component" value="Unassembled WGS sequence"/>
</dbReference>
<evidence type="ECO:0000313" key="5">
    <source>
        <dbReference type="Proteomes" id="UP001172102"/>
    </source>
</evidence>
<evidence type="ECO:0000256" key="3">
    <source>
        <dbReference type="SAM" id="MobiDB-lite"/>
    </source>
</evidence>
<dbReference type="InterPro" id="IPR009395">
    <property type="entry name" value="BLOC1S1"/>
</dbReference>
<feature type="region of interest" description="Disordered" evidence="3">
    <location>
        <begin position="70"/>
        <end position="155"/>
    </location>
</feature>
<reference evidence="4" key="1">
    <citation type="submission" date="2023-06" db="EMBL/GenBank/DDBJ databases">
        <title>Genome-scale phylogeny and comparative genomics of the fungal order Sordariales.</title>
        <authorList>
            <consortium name="Lawrence Berkeley National Laboratory"/>
            <person name="Hensen N."/>
            <person name="Bonometti L."/>
            <person name="Westerberg I."/>
            <person name="Brannstrom I.O."/>
            <person name="Guillou S."/>
            <person name="Cros-Aarteil S."/>
            <person name="Calhoun S."/>
            <person name="Haridas S."/>
            <person name="Kuo A."/>
            <person name="Mondo S."/>
            <person name="Pangilinan J."/>
            <person name="Riley R."/>
            <person name="Labutti K."/>
            <person name="Andreopoulos B."/>
            <person name="Lipzen A."/>
            <person name="Chen C."/>
            <person name="Yanf M."/>
            <person name="Daum C."/>
            <person name="Ng V."/>
            <person name="Clum A."/>
            <person name="Steindorff A."/>
            <person name="Ohm R."/>
            <person name="Martin F."/>
            <person name="Silar P."/>
            <person name="Natvig D."/>
            <person name="Lalanne C."/>
            <person name="Gautier V."/>
            <person name="Ament-Velasquez S.L."/>
            <person name="Kruys A."/>
            <person name="Hutchinson M.I."/>
            <person name="Powell A.J."/>
            <person name="Barry K."/>
            <person name="Miller A.N."/>
            <person name="Grigoriev I.V."/>
            <person name="Debuchy R."/>
            <person name="Gladieux P."/>
            <person name="Thoren M.H."/>
            <person name="Johannesson H."/>
        </authorList>
    </citation>
    <scope>NUCLEOTIDE SEQUENCE</scope>
    <source>
        <strain evidence="4">SMH4607-1</strain>
    </source>
</reference>
<feature type="compositionally biased region" description="Polar residues" evidence="3">
    <location>
        <begin position="21"/>
        <end position="57"/>
    </location>
</feature>
<proteinExistence type="inferred from homology"/>
<keyword evidence="5" id="KW-1185">Reference proteome</keyword>
<feature type="region of interest" description="Disordered" evidence="3">
    <location>
        <begin position="13"/>
        <end position="57"/>
    </location>
</feature>
<dbReference type="PANTHER" id="PTHR13073:SF0">
    <property type="entry name" value="BIOGENESIS OF LYSOSOME-RELATED ORGANELLES COMPLEX 1 SUBUNIT 1"/>
    <property type="match status" value="1"/>
</dbReference>
<dbReference type="GO" id="GO:0016197">
    <property type="term" value="P:endosomal transport"/>
    <property type="evidence" value="ECO:0007669"/>
    <property type="project" value="TreeGrafter"/>
</dbReference>
<evidence type="ECO:0000256" key="1">
    <source>
        <dbReference type="ARBA" id="ARBA00007133"/>
    </source>
</evidence>
<feature type="compositionally biased region" description="Low complexity" evidence="3">
    <location>
        <begin position="77"/>
        <end position="93"/>
    </location>
</feature>
<organism evidence="4 5">
    <name type="scientific">Lasiosphaeris hirsuta</name>
    <dbReference type="NCBI Taxonomy" id="260670"/>
    <lineage>
        <taxon>Eukaryota</taxon>
        <taxon>Fungi</taxon>
        <taxon>Dikarya</taxon>
        <taxon>Ascomycota</taxon>
        <taxon>Pezizomycotina</taxon>
        <taxon>Sordariomycetes</taxon>
        <taxon>Sordariomycetidae</taxon>
        <taxon>Sordariales</taxon>
        <taxon>Lasiosphaeriaceae</taxon>
        <taxon>Lasiosphaeris</taxon>
    </lineage>
</organism>
<name>A0AA39ZWH1_9PEZI</name>
<evidence type="ECO:0000313" key="4">
    <source>
        <dbReference type="EMBL" id="KAK0704832.1"/>
    </source>
</evidence>